<feature type="region of interest" description="Disordered" evidence="1">
    <location>
        <begin position="419"/>
        <end position="459"/>
    </location>
</feature>
<sequence length="565" mass="64247">MSTEMEVPKVNNRKKPRITWTFLMRVDNGEKFIEFCRQNGLNGQSLHNAVGGKCRRMCRRYWYESAEKCPYKIKLDIATGEVYERNQHNHTTPEGNDNGKEKGPTTNVDDHLENGKSENVQRTDGTNAVEESKRKRSEKTEQRRGLSDQTNTLASITEKKSNLAQKRETCARQKSLSNFVIRVPLFKADKLSPLPNGANHSTPPVQKPWISDELNLARIVDQNKHTEVGDGSEDRRSEGTKSDETEAENGRIEKDAEADEGITEGDAEDGTMKREEETMKKSRQLKAQEEGEMSKNAAQTFVEPRTGKDWHFLATVAKEGSLIEYQKSFGLMKRNGTSEKKIWLKCEKKQCPYRGLYLKEKMALFDRYEHIHNPLEDGPKLARRKTGEIGTTKLHGPKLARRKTCGIGNCGKLAPPKKNLAETKTIRKRGTKSEGPKLASRKADINLRNREKEEKPQIAESKCKGGEDDFYFVLSDLEKEFTKLTQNCQLVLWRDNSHNFALAKVDQKTVAKMLLFAEEESAVTVSKCIGKTVERTERWPKAGSEQFVHALRGICVEYFDCKIGI</sequence>
<feature type="region of interest" description="Disordered" evidence="1">
    <location>
        <begin position="222"/>
        <end position="302"/>
    </location>
</feature>
<proteinExistence type="predicted"/>
<comment type="caution">
    <text evidence="2">The sequence shown here is derived from an EMBL/GenBank/DDBJ whole genome shotgun (WGS) entry which is preliminary data.</text>
</comment>
<evidence type="ECO:0000313" key="3">
    <source>
        <dbReference type="Proteomes" id="UP001620626"/>
    </source>
</evidence>
<dbReference type="Proteomes" id="UP001620626">
    <property type="component" value="Unassembled WGS sequence"/>
</dbReference>
<keyword evidence="3" id="KW-1185">Reference proteome</keyword>
<organism evidence="2 3">
    <name type="scientific">Heterodera trifolii</name>
    <dbReference type="NCBI Taxonomy" id="157864"/>
    <lineage>
        <taxon>Eukaryota</taxon>
        <taxon>Metazoa</taxon>
        <taxon>Ecdysozoa</taxon>
        <taxon>Nematoda</taxon>
        <taxon>Chromadorea</taxon>
        <taxon>Rhabditida</taxon>
        <taxon>Tylenchina</taxon>
        <taxon>Tylenchomorpha</taxon>
        <taxon>Tylenchoidea</taxon>
        <taxon>Heteroderidae</taxon>
        <taxon>Heteroderinae</taxon>
        <taxon>Heterodera</taxon>
    </lineage>
</organism>
<evidence type="ECO:0000313" key="2">
    <source>
        <dbReference type="EMBL" id="KAL3119896.1"/>
    </source>
</evidence>
<gene>
    <name evidence="2" type="ORF">niasHT_007024</name>
</gene>
<feature type="compositionally biased region" description="Acidic residues" evidence="1">
    <location>
        <begin position="256"/>
        <end position="269"/>
    </location>
</feature>
<feature type="compositionally biased region" description="Basic and acidic residues" evidence="1">
    <location>
        <begin position="270"/>
        <end position="293"/>
    </location>
</feature>
<feature type="region of interest" description="Disordered" evidence="1">
    <location>
        <begin position="87"/>
        <end position="152"/>
    </location>
</feature>
<accession>A0ABD2LXD6</accession>
<dbReference type="EMBL" id="JBICBT010000228">
    <property type="protein sequence ID" value="KAL3119896.1"/>
    <property type="molecule type" value="Genomic_DNA"/>
</dbReference>
<feature type="compositionally biased region" description="Basic and acidic residues" evidence="1">
    <location>
        <begin position="97"/>
        <end position="121"/>
    </location>
</feature>
<name>A0ABD2LXD6_9BILA</name>
<feature type="compositionally biased region" description="Basic and acidic residues" evidence="1">
    <location>
        <begin position="130"/>
        <end position="146"/>
    </location>
</feature>
<reference evidence="2 3" key="1">
    <citation type="submission" date="2024-10" db="EMBL/GenBank/DDBJ databases">
        <authorList>
            <person name="Kim D."/>
        </authorList>
    </citation>
    <scope>NUCLEOTIDE SEQUENCE [LARGE SCALE GENOMIC DNA]</scope>
    <source>
        <strain evidence="2">BH-2024</strain>
    </source>
</reference>
<dbReference type="AlphaFoldDB" id="A0ABD2LXD6"/>
<evidence type="ECO:0000256" key="1">
    <source>
        <dbReference type="SAM" id="MobiDB-lite"/>
    </source>
</evidence>
<feature type="compositionally biased region" description="Basic and acidic residues" evidence="1">
    <location>
        <begin position="222"/>
        <end position="255"/>
    </location>
</feature>
<protein>
    <submittedName>
        <fullName evidence="2">Uncharacterized protein</fullName>
    </submittedName>
</protein>